<reference evidence="1 2" key="1">
    <citation type="submission" date="2015-01" db="EMBL/GenBank/DDBJ databases">
        <title>Evolution of Trichinella species and genotypes.</title>
        <authorList>
            <person name="Korhonen P.K."/>
            <person name="Edoardo P."/>
            <person name="Giuseppe L.R."/>
            <person name="Gasser R.B."/>
        </authorList>
    </citation>
    <scope>NUCLEOTIDE SEQUENCE [LARGE SCALE GENOMIC DNA]</scope>
    <source>
        <strain evidence="1">ISS2496</strain>
    </source>
</reference>
<protein>
    <submittedName>
        <fullName evidence="1">Uncharacterized protein</fullName>
    </submittedName>
</protein>
<accession>A0A0V0Z0D9</accession>
<dbReference type="AlphaFoldDB" id="A0A0V0Z0D9"/>
<comment type="caution">
    <text evidence="1">The sequence shown here is derived from an EMBL/GenBank/DDBJ whole genome shotgun (WGS) entry which is preliminary data.</text>
</comment>
<evidence type="ECO:0000313" key="2">
    <source>
        <dbReference type="Proteomes" id="UP000054783"/>
    </source>
</evidence>
<dbReference type="Proteomes" id="UP000054783">
    <property type="component" value="Unassembled WGS sequence"/>
</dbReference>
<proteinExistence type="predicted"/>
<dbReference type="EMBL" id="JYDQ01000979">
    <property type="protein sequence ID" value="KRY06034.1"/>
    <property type="molecule type" value="Genomic_DNA"/>
</dbReference>
<sequence>MLIKLAFLLGLRGNVKHGKKSSGLVAGITKQLSEKICECTSINLIAASKLGCTTASMFSAEKIQLKYTCLGHIVD</sequence>
<keyword evidence="2" id="KW-1185">Reference proteome</keyword>
<organism evidence="1 2">
    <name type="scientific">Trichinella patagoniensis</name>
    <dbReference type="NCBI Taxonomy" id="990121"/>
    <lineage>
        <taxon>Eukaryota</taxon>
        <taxon>Metazoa</taxon>
        <taxon>Ecdysozoa</taxon>
        <taxon>Nematoda</taxon>
        <taxon>Enoplea</taxon>
        <taxon>Dorylaimia</taxon>
        <taxon>Trichinellida</taxon>
        <taxon>Trichinellidae</taxon>
        <taxon>Trichinella</taxon>
    </lineage>
</organism>
<evidence type="ECO:0000313" key="1">
    <source>
        <dbReference type="EMBL" id="KRY06034.1"/>
    </source>
</evidence>
<name>A0A0V0Z0D9_9BILA</name>
<gene>
    <name evidence="1" type="ORF">T12_12119</name>
</gene>